<dbReference type="PROSITE" id="PS50142">
    <property type="entry name" value="RNASE_3_2"/>
    <property type="match status" value="1"/>
</dbReference>
<dbReference type="SUPFAM" id="SSF54768">
    <property type="entry name" value="dsRNA-binding domain-like"/>
    <property type="match status" value="1"/>
</dbReference>
<dbReference type="GO" id="GO:0003725">
    <property type="term" value="F:double-stranded RNA binding"/>
    <property type="evidence" value="ECO:0000318"/>
    <property type="project" value="GO_Central"/>
</dbReference>
<dbReference type="GO" id="GO:0005634">
    <property type="term" value="C:nucleus"/>
    <property type="evidence" value="ECO:0000318"/>
    <property type="project" value="GO_Central"/>
</dbReference>
<dbReference type="InterPro" id="IPR014720">
    <property type="entry name" value="dsRBD_dom"/>
</dbReference>
<dbReference type="Gene3D" id="1.10.1520.10">
    <property type="entry name" value="Ribonuclease III domain"/>
    <property type="match status" value="1"/>
</dbReference>
<keyword evidence="2" id="KW-0255">Endonuclease</keyword>
<dbReference type="SMART" id="SM00535">
    <property type="entry name" value="RIBOc"/>
    <property type="match status" value="1"/>
</dbReference>
<evidence type="ECO:0000313" key="6">
    <source>
        <dbReference type="EMBL" id="GAQ92014.1"/>
    </source>
</evidence>
<keyword evidence="7" id="KW-1185">Reference proteome</keyword>
<dbReference type="PANTHER" id="PTHR11207:SF0">
    <property type="entry name" value="RIBONUCLEASE 3"/>
    <property type="match status" value="1"/>
</dbReference>
<dbReference type="GO" id="GO:0004525">
    <property type="term" value="F:ribonuclease III activity"/>
    <property type="evidence" value="ECO:0000318"/>
    <property type="project" value="GO_Central"/>
</dbReference>
<proteinExistence type="predicted"/>
<evidence type="ECO:0000256" key="2">
    <source>
        <dbReference type="ARBA" id="ARBA00022759"/>
    </source>
</evidence>
<protein>
    <submittedName>
        <fullName evidence="6">Ribonuclease III</fullName>
    </submittedName>
</protein>
<accession>A0A1Y1IMI7</accession>
<dbReference type="InterPro" id="IPR000999">
    <property type="entry name" value="RNase_III_dom"/>
</dbReference>
<dbReference type="PANTHER" id="PTHR11207">
    <property type="entry name" value="RIBONUCLEASE III"/>
    <property type="match status" value="1"/>
</dbReference>
<dbReference type="STRING" id="105231.A0A1Y1IMI7"/>
<feature type="domain" description="RNase III" evidence="5">
    <location>
        <begin position="1"/>
        <end position="115"/>
    </location>
</feature>
<keyword evidence="4" id="KW-0694">RNA-binding</keyword>
<dbReference type="EMBL" id="DF237853">
    <property type="protein sequence ID" value="GAQ92014.1"/>
    <property type="molecule type" value="Genomic_DNA"/>
</dbReference>
<keyword evidence="1" id="KW-0540">Nuclease</keyword>
<dbReference type="AlphaFoldDB" id="A0A1Y1IMI7"/>
<gene>
    <name evidence="6" type="ORF">KFL_009040050</name>
</gene>
<dbReference type="CDD" id="cd00593">
    <property type="entry name" value="RIBOc"/>
    <property type="match status" value="1"/>
</dbReference>
<dbReference type="Gene3D" id="3.30.160.20">
    <property type="match status" value="1"/>
</dbReference>
<dbReference type="InterPro" id="IPR036389">
    <property type="entry name" value="RNase_III_sf"/>
</dbReference>
<dbReference type="Pfam" id="PF00035">
    <property type="entry name" value="dsrm"/>
    <property type="match status" value="1"/>
</dbReference>
<dbReference type="Pfam" id="PF14622">
    <property type="entry name" value="Ribonucleas_3_3"/>
    <property type="match status" value="1"/>
</dbReference>
<dbReference type="Proteomes" id="UP000054558">
    <property type="component" value="Unassembled WGS sequence"/>
</dbReference>
<evidence type="ECO:0000313" key="7">
    <source>
        <dbReference type="Proteomes" id="UP000054558"/>
    </source>
</evidence>
<evidence type="ECO:0000256" key="1">
    <source>
        <dbReference type="ARBA" id="ARBA00022722"/>
    </source>
</evidence>
<organism evidence="6 7">
    <name type="scientific">Klebsormidium nitens</name>
    <name type="common">Green alga</name>
    <name type="synonym">Ulothrix nitens</name>
    <dbReference type="NCBI Taxonomy" id="105231"/>
    <lineage>
        <taxon>Eukaryota</taxon>
        <taxon>Viridiplantae</taxon>
        <taxon>Streptophyta</taxon>
        <taxon>Klebsormidiophyceae</taxon>
        <taxon>Klebsormidiales</taxon>
        <taxon>Klebsormidiaceae</taxon>
        <taxon>Klebsormidium</taxon>
    </lineage>
</organism>
<keyword evidence="3" id="KW-0378">Hydrolase</keyword>
<dbReference type="GO" id="GO:0006396">
    <property type="term" value="P:RNA processing"/>
    <property type="evidence" value="ECO:0000318"/>
    <property type="project" value="GO_Central"/>
</dbReference>
<dbReference type="OrthoDB" id="416741at2759"/>
<dbReference type="GO" id="GO:0010468">
    <property type="term" value="P:regulation of gene expression"/>
    <property type="evidence" value="ECO:0000318"/>
    <property type="project" value="GO_Central"/>
</dbReference>
<reference evidence="6 7" key="1">
    <citation type="journal article" date="2014" name="Nat. Commun.">
        <title>Klebsormidium flaccidum genome reveals primary factors for plant terrestrial adaptation.</title>
        <authorList>
            <person name="Hori K."/>
            <person name="Maruyama F."/>
            <person name="Fujisawa T."/>
            <person name="Togashi T."/>
            <person name="Yamamoto N."/>
            <person name="Seo M."/>
            <person name="Sato S."/>
            <person name="Yamada T."/>
            <person name="Mori H."/>
            <person name="Tajima N."/>
            <person name="Moriyama T."/>
            <person name="Ikeuchi M."/>
            <person name="Watanabe M."/>
            <person name="Wada H."/>
            <person name="Kobayashi K."/>
            <person name="Saito M."/>
            <person name="Masuda T."/>
            <person name="Sasaki-Sekimoto Y."/>
            <person name="Mashiguchi K."/>
            <person name="Awai K."/>
            <person name="Shimojima M."/>
            <person name="Masuda S."/>
            <person name="Iwai M."/>
            <person name="Nobusawa T."/>
            <person name="Narise T."/>
            <person name="Kondo S."/>
            <person name="Saito H."/>
            <person name="Sato R."/>
            <person name="Murakawa M."/>
            <person name="Ihara Y."/>
            <person name="Oshima-Yamada Y."/>
            <person name="Ohtaka K."/>
            <person name="Satoh M."/>
            <person name="Sonobe K."/>
            <person name="Ishii M."/>
            <person name="Ohtani R."/>
            <person name="Kanamori-Sato M."/>
            <person name="Honoki R."/>
            <person name="Miyazaki D."/>
            <person name="Mochizuki H."/>
            <person name="Umetsu J."/>
            <person name="Higashi K."/>
            <person name="Shibata D."/>
            <person name="Kamiya Y."/>
            <person name="Sato N."/>
            <person name="Nakamura Y."/>
            <person name="Tabata S."/>
            <person name="Ida S."/>
            <person name="Kurokawa K."/>
            <person name="Ohta H."/>
        </authorList>
    </citation>
    <scope>NUCLEOTIDE SEQUENCE [LARGE SCALE GENOMIC DNA]</scope>
    <source>
        <strain evidence="6 7">NIES-2285</strain>
    </source>
</reference>
<evidence type="ECO:0000256" key="3">
    <source>
        <dbReference type="ARBA" id="ARBA00022801"/>
    </source>
</evidence>
<sequence length="268" mass="30209">MDLHIAALSHKSVAKEYQSRHGNNERLEFLRDSVINLVVTKYLYDRYPEKAEGFLTRIRTKLVRSSCLASWARDIGLHELIMMSSKALVEGWNTNTKKLEDVFEAIVGSLFLDVGIAACKRLLYPMLDRVDYLDVEEDTNWKDLLLRKMQAVHSYMVTNQLNMSQYGTETLPAYVLIGTRGSQHSKMFAITVTVAGAPVGQGEHTRKKEAEQVILAEVTCLSSLKSFVIIFFTTTLGCGPFTFFMSFPSVLTTSVPSEETMLTTSNDR</sequence>
<evidence type="ECO:0000259" key="5">
    <source>
        <dbReference type="PROSITE" id="PS50142"/>
    </source>
</evidence>
<dbReference type="SUPFAM" id="SSF69065">
    <property type="entry name" value="RNase III domain-like"/>
    <property type="match status" value="1"/>
</dbReference>
<evidence type="ECO:0000256" key="4">
    <source>
        <dbReference type="ARBA" id="ARBA00022884"/>
    </source>
</evidence>
<name>A0A1Y1IMI7_KLENI</name>